<dbReference type="KEGG" id="tpal:117641794"/>
<dbReference type="AlphaFoldDB" id="A0A6P8ZJG5"/>
<organism evidence="3">
    <name type="scientific">Thrips palmi</name>
    <name type="common">Melon thrips</name>
    <dbReference type="NCBI Taxonomy" id="161013"/>
    <lineage>
        <taxon>Eukaryota</taxon>
        <taxon>Metazoa</taxon>
        <taxon>Ecdysozoa</taxon>
        <taxon>Arthropoda</taxon>
        <taxon>Hexapoda</taxon>
        <taxon>Insecta</taxon>
        <taxon>Pterygota</taxon>
        <taxon>Neoptera</taxon>
        <taxon>Paraneoptera</taxon>
        <taxon>Thysanoptera</taxon>
        <taxon>Terebrantia</taxon>
        <taxon>Thripoidea</taxon>
        <taxon>Thripidae</taxon>
        <taxon>Thrips</taxon>
    </lineage>
</organism>
<evidence type="ECO:0000313" key="4">
    <source>
        <dbReference type="RefSeq" id="XP_034235315.1"/>
    </source>
</evidence>
<feature type="coiled-coil region" evidence="1">
    <location>
        <begin position="29"/>
        <end position="60"/>
    </location>
</feature>
<dbReference type="RefSeq" id="XP_034235315.1">
    <property type="nucleotide sequence ID" value="XM_034379424.1"/>
</dbReference>
<proteinExistence type="predicted"/>
<evidence type="ECO:0000313" key="3">
    <source>
        <dbReference type="RefSeq" id="XP_034235314.1"/>
    </source>
</evidence>
<protein>
    <submittedName>
        <fullName evidence="3 4">Uncharacterized protein LOC117641794 isoform X1</fullName>
    </submittedName>
</protein>
<sequence>MSDSGDDFPDLEIGSQFISKKPYAVTRINVDAEIAQNRARKELKRQIEEHQLVFDDQTEDQINIPDLPKPTICAFPPSRQFFHPDRSLRTFNCDSLTTEKLGPSKFFKCSSENADEFFSWVRSKFKTSDDDLQRQYLQYLWLLMSCHPNEFIVQNCYDLLIEYNSCWKLTFEEVVLVFYNWGASPSDFVSEHDIESIISNLDCSILISPVNVEKVSENTLVPVKVVNVQKVLQVLSYQLSCNNLEGSQSCKKSIFILLTLLVLDKNYYSCLSSVHACLEHLANSQTSPWIAEYCESLLQTVSHHAEVAFLSECVVPECMRWCLCVAHCQQVFSLQQTFVADSDPLLLMNILLGNFDTFLKLESWELYSLVSIVDSGLSQVVSFETDHDIKCGFLDWLNQFMERKFERRTPDIDVDATLIVQLVSRLQAEWESTWVPEPSVPLDADLVVEKADADSD</sequence>
<evidence type="ECO:0000256" key="1">
    <source>
        <dbReference type="SAM" id="Coils"/>
    </source>
</evidence>
<name>A0A6P8ZJG5_THRPL</name>
<keyword evidence="2" id="KW-1185">Reference proteome</keyword>
<dbReference type="Proteomes" id="UP000515158">
    <property type="component" value="Unplaced"/>
</dbReference>
<dbReference type="GeneID" id="117641794"/>
<reference evidence="3 4" key="1">
    <citation type="submission" date="2025-04" db="UniProtKB">
        <authorList>
            <consortium name="RefSeq"/>
        </authorList>
    </citation>
    <scope>IDENTIFICATION</scope>
    <source>
        <tissue evidence="3 4">Total insect</tissue>
    </source>
</reference>
<evidence type="ECO:0000313" key="2">
    <source>
        <dbReference type="Proteomes" id="UP000515158"/>
    </source>
</evidence>
<dbReference type="RefSeq" id="XP_034235314.1">
    <property type="nucleotide sequence ID" value="XM_034379423.1"/>
</dbReference>
<gene>
    <name evidence="3 4" type="primary">LOC117641794</name>
</gene>
<keyword evidence="1" id="KW-0175">Coiled coil</keyword>
<dbReference type="OrthoDB" id="8194220at2759"/>
<accession>A0A6P8ZJG5</accession>